<dbReference type="PANTHER" id="PTHR32125:SF4">
    <property type="entry name" value="2-C-METHYL-D-ERYTHRITOL 4-PHOSPHATE CYTIDYLYLTRANSFERASE, CHLOROPLASTIC"/>
    <property type="match status" value="1"/>
</dbReference>
<evidence type="ECO:0000256" key="7">
    <source>
        <dbReference type="HAMAP-Rule" id="MF_00108"/>
    </source>
</evidence>
<evidence type="ECO:0000313" key="8">
    <source>
        <dbReference type="EMBL" id="ORA10467.1"/>
    </source>
</evidence>
<feature type="site" description="Transition state stabilizer" evidence="7">
    <location>
        <position position="30"/>
    </location>
</feature>
<dbReference type="GO" id="GO:0019288">
    <property type="term" value="P:isopentenyl diphosphate biosynthetic process, methylerythritol 4-phosphate pathway"/>
    <property type="evidence" value="ECO:0007669"/>
    <property type="project" value="UniProtKB-UniRule"/>
</dbReference>
<dbReference type="EMBL" id="MVHG01000064">
    <property type="protein sequence ID" value="ORA10467.1"/>
    <property type="molecule type" value="Genomic_DNA"/>
</dbReference>
<evidence type="ECO:0000256" key="2">
    <source>
        <dbReference type="ARBA" id="ARBA00004787"/>
    </source>
</evidence>
<evidence type="ECO:0000256" key="5">
    <source>
        <dbReference type="ARBA" id="ARBA00022695"/>
    </source>
</evidence>
<dbReference type="OrthoDB" id="9802561at2"/>
<evidence type="ECO:0000313" key="9">
    <source>
        <dbReference type="Proteomes" id="UP000192707"/>
    </source>
</evidence>
<feature type="site" description="Transition state stabilizer" evidence="7">
    <location>
        <position position="23"/>
    </location>
</feature>
<evidence type="ECO:0000256" key="1">
    <source>
        <dbReference type="ARBA" id="ARBA00001282"/>
    </source>
</evidence>
<dbReference type="PANTHER" id="PTHR32125">
    <property type="entry name" value="2-C-METHYL-D-ERYTHRITOL 4-PHOSPHATE CYTIDYLYLTRANSFERASE, CHLOROPLASTIC"/>
    <property type="match status" value="1"/>
</dbReference>
<dbReference type="RefSeq" id="WP_083066180.1">
    <property type="nucleotide sequence ID" value="NZ_MVHG01000064.1"/>
</dbReference>
<dbReference type="Gene3D" id="3.90.550.10">
    <property type="entry name" value="Spore Coat Polysaccharide Biosynthesis Protein SpsA, Chain A"/>
    <property type="match status" value="1"/>
</dbReference>
<feature type="site" description="Positions MEP for the nucleophilic attack" evidence="7">
    <location>
        <position position="167"/>
    </location>
</feature>
<protein>
    <recommendedName>
        <fullName evidence="7">2-C-methyl-D-erythritol 4-phosphate cytidylyltransferase</fullName>
        <ecNumber evidence="7">2.7.7.60</ecNumber>
    </recommendedName>
    <alternativeName>
        <fullName evidence="7">4-diphosphocytidyl-2C-methyl-D-erythritol synthase</fullName>
    </alternativeName>
    <alternativeName>
        <fullName evidence="7">MEP cytidylyltransferase</fullName>
        <shortName evidence="7">MCT</shortName>
    </alternativeName>
</protein>
<evidence type="ECO:0000256" key="3">
    <source>
        <dbReference type="ARBA" id="ARBA00009789"/>
    </source>
</evidence>
<comment type="caution">
    <text evidence="8">The sequence shown here is derived from an EMBL/GenBank/DDBJ whole genome shotgun (WGS) entry which is preliminary data.</text>
</comment>
<dbReference type="UniPathway" id="UPA00056">
    <property type="reaction ID" value="UER00093"/>
</dbReference>
<dbReference type="InterPro" id="IPR018294">
    <property type="entry name" value="ISPD_synthase_CS"/>
</dbReference>
<dbReference type="Pfam" id="PF01128">
    <property type="entry name" value="IspD"/>
    <property type="match status" value="1"/>
</dbReference>
<dbReference type="AlphaFoldDB" id="A0A1W9ZAI1"/>
<dbReference type="EC" id="2.7.7.60" evidence="7"/>
<gene>
    <name evidence="7" type="primary">ispD</name>
    <name evidence="8" type="ORF">BST14_20390</name>
</gene>
<evidence type="ECO:0000256" key="4">
    <source>
        <dbReference type="ARBA" id="ARBA00022679"/>
    </source>
</evidence>
<dbReference type="FunFam" id="3.90.550.10:FF:000003">
    <property type="entry name" value="2-C-methyl-D-erythritol 4-phosphate cytidylyltransferase"/>
    <property type="match status" value="1"/>
</dbReference>
<dbReference type="NCBIfam" id="TIGR00453">
    <property type="entry name" value="ispD"/>
    <property type="match status" value="1"/>
</dbReference>
<keyword evidence="5 7" id="KW-0548">Nucleotidyltransferase</keyword>
<comment type="pathway">
    <text evidence="2 7">Isoprenoid biosynthesis; isopentenyl diphosphate biosynthesis via DXP pathway; isopentenyl diphosphate from 1-deoxy-D-xylulose 5-phosphate: step 2/6.</text>
</comment>
<evidence type="ECO:0000256" key="6">
    <source>
        <dbReference type="ARBA" id="ARBA00023229"/>
    </source>
</evidence>
<sequence length="240" mass="24457">MAPETGTSGRVIGVVPAAGSGERLAAGIPKAFCAVGGRTLLQRAVAGLLESGAIDHVVAAVPADRIDEARRVLDNDVQAGRAFVVAGGTDRTESVGLALASLASLSDAAAEFVLVHDAARALTPPSLIARVVAALRAGHDAVVPALPLHDTIKAVDANGVVLGTPERAGLRAVQTPQGFATDLLLRAYAAYQAGGRAGFTDDASLVEHVGGQVRVVDGDPLAFKITTQLDLLLAETVVRR</sequence>
<comment type="function">
    <text evidence="7">Catalyzes the formation of 4-diphosphocytidyl-2-C-methyl-D-erythritol from CTP and 2-C-methyl-D-erythritol 4-phosphate (MEP).</text>
</comment>
<dbReference type="SUPFAM" id="SSF53448">
    <property type="entry name" value="Nucleotide-diphospho-sugar transferases"/>
    <property type="match status" value="1"/>
</dbReference>
<comment type="similarity">
    <text evidence="3 7">Belongs to the IspD/TarI cytidylyltransferase family. IspD subfamily.</text>
</comment>
<dbReference type="InterPro" id="IPR034683">
    <property type="entry name" value="IspD/TarI"/>
</dbReference>
<comment type="catalytic activity">
    <reaction evidence="1 7">
        <text>2-C-methyl-D-erythritol 4-phosphate + CTP + H(+) = 4-CDP-2-C-methyl-D-erythritol + diphosphate</text>
        <dbReference type="Rhea" id="RHEA:13429"/>
        <dbReference type="ChEBI" id="CHEBI:15378"/>
        <dbReference type="ChEBI" id="CHEBI:33019"/>
        <dbReference type="ChEBI" id="CHEBI:37563"/>
        <dbReference type="ChEBI" id="CHEBI:57823"/>
        <dbReference type="ChEBI" id="CHEBI:58262"/>
        <dbReference type="EC" id="2.7.7.60"/>
    </reaction>
</comment>
<dbReference type="GO" id="GO:0050518">
    <property type="term" value="F:2-C-methyl-D-erythritol 4-phosphate cytidylyltransferase activity"/>
    <property type="evidence" value="ECO:0007669"/>
    <property type="project" value="UniProtKB-UniRule"/>
</dbReference>
<dbReference type="PROSITE" id="PS01295">
    <property type="entry name" value="ISPD"/>
    <property type="match status" value="1"/>
</dbReference>
<dbReference type="InterPro" id="IPR029044">
    <property type="entry name" value="Nucleotide-diphossugar_trans"/>
</dbReference>
<organism evidence="8 9">
    <name type="scientific">Mycobacterium arosiense ATCC BAA-1401 = DSM 45069</name>
    <dbReference type="NCBI Taxonomy" id="1265311"/>
    <lineage>
        <taxon>Bacteria</taxon>
        <taxon>Bacillati</taxon>
        <taxon>Actinomycetota</taxon>
        <taxon>Actinomycetes</taxon>
        <taxon>Mycobacteriales</taxon>
        <taxon>Mycobacteriaceae</taxon>
        <taxon>Mycobacterium</taxon>
        <taxon>Mycobacterium avium complex (MAC)</taxon>
    </lineage>
</organism>
<keyword evidence="4 7" id="KW-0808">Transferase</keyword>
<feature type="site" description="Positions MEP for the nucleophilic attack" evidence="7">
    <location>
        <position position="224"/>
    </location>
</feature>
<reference evidence="8 9" key="1">
    <citation type="submission" date="2016-12" db="EMBL/GenBank/DDBJ databases">
        <title>The new phylogeny of genus Mycobacterium.</title>
        <authorList>
            <person name="Tortoli E."/>
            <person name="Trovato A."/>
            <person name="Cirillo D.M."/>
        </authorList>
    </citation>
    <scope>NUCLEOTIDE SEQUENCE [LARGE SCALE GENOMIC DNA]</scope>
    <source>
        <strain evidence="8 9">DSM 45069</strain>
    </source>
</reference>
<dbReference type="Proteomes" id="UP000192707">
    <property type="component" value="Unassembled WGS sequence"/>
</dbReference>
<dbReference type="InterPro" id="IPR050088">
    <property type="entry name" value="IspD/TarI_cytidylyltransf_bact"/>
</dbReference>
<proteinExistence type="inferred from homology"/>
<accession>A0A1W9ZAI1</accession>
<dbReference type="HAMAP" id="MF_00108">
    <property type="entry name" value="IspD"/>
    <property type="match status" value="1"/>
</dbReference>
<dbReference type="InterPro" id="IPR001228">
    <property type="entry name" value="IspD"/>
</dbReference>
<keyword evidence="9" id="KW-1185">Reference proteome</keyword>
<name>A0A1W9ZAI1_MYCAI</name>
<dbReference type="CDD" id="cd02516">
    <property type="entry name" value="CDP-ME_synthetase"/>
    <property type="match status" value="1"/>
</dbReference>
<keyword evidence="6 7" id="KW-0414">Isoprene biosynthesis</keyword>